<dbReference type="EMBL" id="CATQJA010002626">
    <property type="protein sequence ID" value="CAJ0574118.1"/>
    <property type="molecule type" value="Genomic_DNA"/>
</dbReference>
<accession>A0AA36CSN2</accession>
<dbReference type="AlphaFoldDB" id="A0AA36CSN2"/>
<feature type="region of interest" description="Disordered" evidence="1">
    <location>
        <begin position="726"/>
        <end position="754"/>
    </location>
</feature>
<keyword evidence="3" id="KW-1185">Reference proteome</keyword>
<dbReference type="PANTHER" id="PTHR34365:SF7">
    <property type="entry name" value="GLYCINE-RICH DOMAIN-CONTAINING PROTEIN 1"/>
    <property type="match status" value="1"/>
</dbReference>
<evidence type="ECO:0000313" key="3">
    <source>
        <dbReference type="Proteomes" id="UP001177023"/>
    </source>
</evidence>
<name>A0AA36CSN2_9BILA</name>
<feature type="non-terminal residue" evidence="2">
    <location>
        <position position="792"/>
    </location>
</feature>
<dbReference type="Pfam" id="PF07173">
    <property type="entry name" value="GRDP-like"/>
    <property type="match status" value="1"/>
</dbReference>
<evidence type="ECO:0000313" key="2">
    <source>
        <dbReference type="EMBL" id="CAJ0574118.1"/>
    </source>
</evidence>
<organism evidence="2 3">
    <name type="scientific">Mesorhabditis spiculigera</name>
    <dbReference type="NCBI Taxonomy" id="96644"/>
    <lineage>
        <taxon>Eukaryota</taxon>
        <taxon>Metazoa</taxon>
        <taxon>Ecdysozoa</taxon>
        <taxon>Nematoda</taxon>
        <taxon>Chromadorea</taxon>
        <taxon>Rhabditida</taxon>
        <taxon>Rhabditina</taxon>
        <taxon>Rhabditomorpha</taxon>
        <taxon>Rhabditoidea</taxon>
        <taxon>Rhabditidae</taxon>
        <taxon>Mesorhabditinae</taxon>
        <taxon>Mesorhabditis</taxon>
    </lineage>
</organism>
<gene>
    <name evidence="2" type="ORF">MSPICULIGERA_LOCUS12459</name>
</gene>
<reference evidence="2" key="1">
    <citation type="submission" date="2023-06" db="EMBL/GenBank/DDBJ databases">
        <authorList>
            <person name="Delattre M."/>
        </authorList>
    </citation>
    <scope>NUCLEOTIDE SEQUENCE</scope>
    <source>
        <strain evidence="2">AF72</strain>
    </source>
</reference>
<protein>
    <submittedName>
        <fullName evidence="2">Uncharacterized protein</fullName>
    </submittedName>
</protein>
<sequence length="792" mass="88906">MATCSTSGAPPEYAKAPTLRSTQSQMANGLTVDLLAAAQREANFLRMIDRKAPLLYEPDVVNQAIRRYEQYWLPMQARHPDINVIPPLDVHWIWHTHMLSPTHYHEDCQKICGKVIDHKLLSSDEIQKRYEASVRAWDEYCSPEPYDFLASPTPAATYELQSGYDIAAAVQRQRNFNYQVSLPHYTSTKFLSEAVRRYIQFLLLKQSYHDQFLTPCYDFDIIWHTHQVHPLNYERDCIAIFGSLLKHDDGVNDRSKGSKLLKGEAVTKKLWTTHFDEAFWRRGCMYRGHNAPAFLGFESQDLSNIAYGDLHVPSIALKDIPVQREQLRLKLCYGNKKVTTFNADLSQKQVTKSGFSLVWQPTDSSSSASIVKFPFERKCSKDLFVELELFDKMFLQKKDLVRLIGRVSLDDLLPQQTANRRTTVTLNRELQLLAGDFQETALQVDTHLWFLCQCASLNRQAMQPGVTVHLATHTVMDTRDGTKFTVQVVHSAPLLLSMILVYGREQRLLSMAHLIGADSLPSREQLDNNLQFLPHLSSPEERAFVIVNREGDYAIVKGRWTGFARKQETPNVTVKGQKSKPGNPGRLLVDAFNLLKNTVQKLEVPTAEGSTLFVIGDAQARLPGKRIEVRSTATAEHIAAVFCVSTLFVLCNPDKVRARTEATTVGHQAHKWPLTLACGYGKQLPSNRIIAAGDYGGIEMAPLMATLCGGGGGGCDGGACGAKMEQQTKTQPTQPMAIPQTSEKPTEKPTSTCSLLADPETRKRIEEVFLSHAQLTPPDEFGVRYVYVGAHD</sequence>
<evidence type="ECO:0000256" key="1">
    <source>
        <dbReference type="SAM" id="MobiDB-lite"/>
    </source>
</evidence>
<proteinExistence type="predicted"/>
<dbReference type="Proteomes" id="UP001177023">
    <property type="component" value="Unassembled WGS sequence"/>
</dbReference>
<dbReference type="PANTHER" id="PTHR34365">
    <property type="entry name" value="ENOLASE (DUF1399)"/>
    <property type="match status" value="1"/>
</dbReference>
<dbReference type="InterPro" id="IPR009836">
    <property type="entry name" value="GRDP-like"/>
</dbReference>
<comment type="caution">
    <text evidence="2">The sequence shown here is derived from an EMBL/GenBank/DDBJ whole genome shotgun (WGS) entry which is preliminary data.</text>
</comment>